<proteinExistence type="predicted"/>
<gene>
    <name evidence="2" type="ORF">ACFSPV_18955</name>
</gene>
<feature type="region of interest" description="Disordered" evidence="1">
    <location>
        <begin position="58"/>
        <end position="137"/>
    </location>
</feature>
<comment type="caution">
    <text evidence="2">The sequence shown here is derived from an EMBL/GenBank/DDBJ whole genome shotgun (WGS) entry which is preliminary data.</text>
</comment>
<dbReference type="Proteomes" id="UP001597287">
    <property type="component" value="Unassembled WGS sequence"/>
</dbReference>
<evidence type="ECO:0000256" key="1">
    <source>
        <dbReference type="SAM" id="MobiDB-lite"/>
    </source>
</evidence>
<organism evidence="2 3">
    <name type="scientific">Delftia deserti</name>
    <dbReference type="NCBI Taxonomy" id="1651218"/>
    <lineage>
        <taxon>Bacteria</taxon>
        <taxon>Pseudomonadati</taxon>
        <taxon>Pseudomonadota</taxon>
        <taxon>Betaproteobacteria</taxon>
        <taxon>Burkholderiales</taxon>
        <taxon>Comamonadaceae</taxon>
        <taxon>Delftia</taxon>
    </lineage>
</organism>
<accession>A0ABW5EY09</accession>
<name>A0ABW5EY09_9BURK</name>
<sequence>MAIEPAATLTPIPEFPALSDRAAGTYNSKAYNFGTHMGGPGPFVGEINALAANVQHNAQEAQSAAGGSGDAQAAAEEARDEAVQAQSAAEDARDASVTAKGQAEAARDASITAKGQSEAARDASQTARGGSESARDASVAAKGQSEAARDAAQGFRNQAEVFATQQIKGSSTTSVTPGAGAKSFVIEASRSFVVGMYVVATSTSDPATSMSGYIQSYNPSTGALVIGVDMFAGASAKADWVIGVAAPGAASGLTRQVVTANTTCVAGVAYIVAAAGITLTLPTSWTPGDKIAFIEAIGNGAIYSVAWGSTLLRGRAMGTRQISAIYGGSNGTLTYQDATRGLV</sequence>
<evidence type="ECO:0000313" key="3">
    <source>
        <dbReference type="Proteomes" id="UP001597287"/>
    </source>
</evidence>
<feature type="compositionally biased region" description="Low complexity" evidence="1">
    <location>
        <begin position="58"/>
        <end position="75"/>
    </location>
</feature>
<evidence type="ECO:0000313" key="2">
    <source>
        <dbReference type="EMBL" id="MFD2320783.1"/>
    </source>
</evidence>
<protein>
    <submittedName>
        <fullName evidence="2">Uncharacterized protein</fullName>
    </submittedName>
</protein>
<dbReference type="EMBL" id="JBHUIG010000019">
    <property type="protein sequence ID" value="MFD2320783.1"/>
    <property type="molecule type" value="Genomic_DNA"/>
</dbReference>
<reference evidence="3" key="1">
    <citation type="journal article" date="2019" name="Int. J. Syst. Evol. Microbiol.">
        <title>The Global Catalogue of Microorganisms (GCM) 10K type strain sequencing project: providing services to taxonomists for standard genome sequencing and annotation.</title>
        <authorList>
            <consortium name="The Broad Institute Genomics Platform"/>
            <consortium name="The Broad Institute Genome Sequencing Center for Infectious Disease"/>
            <person name="Wu L."/>
            <person name="Ma J."/>
        </authorList>
    </citation>
    <scope>NUCLEOTIDE SEQUENCE [LARGE SCALE GENOMIC DNA]</scope>
    <source>
        <strain evidence="3">CCUG 62793</strain>
    </source>
</reference>
<dbReference type="RefSeq" id="WP_380106388.1">
    <property type="nucleotide sequence ID" value="NZ_JBHSIH010000001.1"/>
</dbReference>
<keyword evidence="3" id="KW-1185">Reference proteome</keyword>